<evidence type="ECO:0000256" key="2">
    <source>
        <dbReference type="ARBA" id="ARBA00023306"/>
    </source>
</evidence>
<evidence type="ECO:0000313" key="4">
    <source>
        <dbReference type="EMBL" id="GAA0175804.1"/>
    </source>
</evidence>
<dbReference type="GO" id="GO:0005634">
    <property type="term" value="C:nucleus"/>
    <property type="evidence" value="ECO:0007669"/>
    <property type="project" value="TreeGrafter"/>
</dbReference>
<dbReference type="GO" id="GO:0004860">
    <property type="term" value="F:protein kinase inhibitor activity"/>
    <property type="evidence" value="ECO:0007669"/>
    <property type="project" value="UniProtKB-KW"/>
</dbReference>
<reference evidence="4 5" key="1">
    <citation type="submission" date="2024-01" db="EMBL/GenBank/DDBJ databases">
        <title>The complete chloroplast genome sequence of Lithospermum erythrorhizon: insights into the phylogenetic relationship among Boraginaceae species and the maternal lineages of purple gromwells.</title>
        <authorList>
            <person name="Okada T."/>
            <person name="Watanabe K."/>
        </authorList>
    </citation>
    <scope>NUCLEOTIDE SEQUENCE [LARGE SCALE GENOMIC DNA]</scope>
</reference>
<feature type="region of interest" description="Disordered" evidence="3">
    <location>
        <begin position="1"/>
        <end position="32"/>
    </location>
</feature>
<dbReference type="GO" id="GO:0032875">
    <property type="term" value="P:regulation of DNA endoreduplication"/>
    <property type="evidence" value="ECO:0007669"/>
    <property type="project" value="InterPro"/>
</dbReference>
<keyword evidence="5" id="KW-1185">Reference proteome</keyword>
<dbReference type="InterPro" id="IPR040389">
    <property type="entry name" value="SMR"/>
</dbReference>
<organism evidence="4 5">
    <name type="scientific">Lithospermum erythrorhizon</name>
    <name type="common">Purple gromwell</name>
    <name type="synonym">Lithospermum officinale var. erythrorhizon</name>
    <dbReference type="NCBI Taxonomy" id="34254"/>
    <lineage>
        <taxon>Eukaryota</taxon>
        <taxon>Viridiplantae</taxon>
        <taxon>Streptophyta</taxon>
        <taxon>Embryophyta</taxon>
        <taxon>Tracheophyta</taxon>
        <taxon>Spermatophyta</taxon>
        <taxon>Magnoliopsida</taxon>
        <taxon>eudicotyledons</taxon>
        <taxon>Gunneridae</taxon>
        <taxon>Pentapetalae</taxon>
        <taxon>asterids</taxon>
        <taxon>lamiids</taxon>
        <taxon>Boraginales</taxon>
        <taxon>Boraginaceae</taxon>
        <taxon>Boraginoideae</taxon>
        <taxon>Lithospermeae</taxon>
        <taxon>Lithospermum</taxon>
    </lineage>
</organism>
<evidence type="ECO:0000256" key="3">
    <source>
        <dbReference type="SAM" id="MobiDB-lite"/>
    </source>
</evidence>
<dbReference type="PANTHER" id="PTHR33142:SF15">
    <property type="entry name" value="CYCLIN-DEPENDENT PROTEIN KINASE INHIBITOR SMR4"/>
    <property type="match status" value="1"/>
</dbReference>
<dbReference type="AlphaFoldDB" id="A0AAV3RHD5"/>
<comment type="caution">
    <text evidence="4">The sequence shown here is derived from an EMBL/GenBank/DDBJ whole genome shotgun (WGS) entry which is preliminary data.</text>
</comment>
<gene>
    <name evidence="4" type="ORF">LIER_28908</name>
</gene>
<dbReference type="PANTHER" id="PTHR33142">
    <property type="entry name" value="CYCLIN-DEPENDENT PROTEIN KINASE INHIBITOR SMR13"/>
    <property type="match status" value="1"/>
</dbReference>
<evidence type="ECO:0000313" key="5">
    <source>
        <dbReference type="Proteomes" id="UP001454036"/>
    </source>
</evidence>
<keyword evidence="1" id="KW-0649">Protein kinase inhibitor</keyword>
<dbReference type="Proteomes" id="UP001454036">
    <property type="component" value="Unassembled WGS sequence"/>
</dbReference>
<proteinExistence type="predicted"/>
<dbReference type="EMBL" id="BAABME010009786">
    <property type="protein sequence ID" value="GAA0175804.1"/>
    <property type="molecule type" value="Genomic_DNA"/>
</dbReference>
<protein>
    <submittedName>
        <fullName evidence="4">Uncharacterized protein</fullName>
    </submittedName>
</protein>
<evidence type="ECO:0000256" key="1">
    <source>
        <dbReference type="ARBA" id="ARBA00023013"/>
    </source>
</evidence>
<name>A0AAV3RHD5_LITER</name>
<accession>A0AAV3RHD5</accession>
<sequence length="76" mass="8610">MDAKKNGDKIEEEEGGCKTPRHRGSSIPLPSICPPAPKKRRVYMKQQSAPKEGYFNHPDIEVFFAIFSSSTRERCV</sequence>
<keyword evidence="2" id="KW-0131">Cell cycle</keyword>